<name>A0ABW3UHL3_9BACL</name>
<accession>A0ABW3UHL3</accession>
<keyword evidence="2" id="KW-1185">Reference proteome</keyword>
<reference evidence="2" key="1">
    <citation type="journal article" date="2019" name="Int. J. Syst. Evol. Microbiol.">
        <title>The Global Catalogue of Microorganisms (GCM) 10K type strain sequencing project: providing services to taxonomists for standard genome sequencing and annotation.</title>
        <authorList>
            <consortium name="The Broad Institute Genomics Platform"/>
            <consortium name="The Broad Institute Genome Sequencing Center for Infectious Disease"/>
            <person name="Wu L."/>
            <person name="Ma J."/>
        </authorList>
    </citation>
    <scope>NUCLEOTIDE SEQUENCE [LARGE SCALE GENOMIC DNA]</scope>
    <source>
        <strain evidence="2">CCUG 53270</strain>
    </source>
</reference>
<evidence type="ECO:0000313" key="1">
    <source>
        <dbReference type="EMBL" id="MFD1219251.1"/>
    </source>
</evidence>
<dbReference type="EMBL" id="JBHTLU010000009">
    <property type="protein sequence ID" value="MFD1219251.1"/>
    <property type="molecule type" value="Genomic_DNA"/>
</dbReference>
<dbReference type="RefSeq" id="WP_345585322.1">
    <property type="nucleotide sequence ID" value="NZ_BAABJG010000002.1"/>
</dbReference>
<gene>
    <name evidence="1" type="ORF">ACFQ4B_03885</name>
</gene>
<dbReference type="Proteomes" id="UP001597180">
    <property type="component" value="Unassembled WGS sequence"/>
</dbReference>
<proteinExistence type="predicted"/>
<sequence length="74" mass="8312">MVRIHFYDLQIGTVSSSSGIFHGSNIQCNYKHKAKRNQAFGTVNGKHLLITGLQASLRDDDQFDTVSTTKLRNM</sequence>
<comment type="caution">
    <text evidence="1">The sequence shown here is derived from an EMBL/GenBank/DDBJ whole genome shotgun (WGS) entry which is preliminary data.</text>
</comment>
<organism evidence="1 2">
    <name type="scientific">Paenibacillus vulneris</name>
    <dbReference type="NCBI Taxonomy" id="1133364"/>
    <lineage>
        <taxon>Bacteria</taxon>
        <taxon>Bacillati</taxon>
        <taxon>Bacillota</taxon>
        <taxon>Bacilli</taxon>
        <taxon>Bacillales</taxon>
        <taxon>Paenibacillaceae</taxon>
        <taxon>Paenibacillus</taxon>
    </lineage>
</organism>
<protein>
    <submittedName>
        <fullName evidence="1">Uncharacterized protein</fullName>
    </submittedName>
</protein>
<evidence type="ECO:0000313" key="2">
    <source>
        <dbReference type="Proteomes" id="UP001597180"/>
    </source>
</evidence>